<sequence>MISKKNFIFTVLALCFLAGCSGSSSGPIPLANPAGEYSQFPFLYSTDNALYMSWIEGESAEKSLRYARYADGNWNEPVTIAADSGWFVNWADFPSIIANDNGPIAAHWLNKKTGGTYAYDVNIAVPQPTGEWSSAITPHHDSTATEHGFVSMIPWHNNTILAVWLDGRQTAGASGKELYDLNNAMTLRAAIISEEGTVEKSFLIDNSVCDCCQTSLVKTSDGALVAYRNRTDNEIRDIYVSRFDDQSWSQPKVIYEDDWNIGACPVNGPALASSASTVVAGWHTGANDSPSVKLASSTDGGRSFKNVKTINTNESVGRVDAVIHNGTTYISWMERKSGKTQLRVSSLDDQNKKEKTITVDTIKGARKSGFPQMEVMNNQLFFAWTKADSTSPKITTKRILLPLGK</sequence>
<evidence type="ECO:0000313" key="2">
    <source>
        <dbReference type="EMBL" id="TYP95332.1"/>
    </source>
</evidence>
<proteinExistence type="predicted"/>
<dbReference type="AlphaFoldDB" id="A0A5D3YNS1"/>
<protein>
    <recommendedName>
        <fullName evidence="4">BNR repeat-like domain-containing protein</fullName>
    </recommendedName>
</protein>
<keyword evidence="3" id="KW-1185">Reference proteome</keyword>
<gene>
    <name evidence="2" type="ORF">LX73_0632</name>
</gene>
<comment type="caution">
    <text evidence="2">The sequence shown here is derived from an EMBL/GenBank/DDBJ whole genome shotgun (WGS) entry which is preliminary data.</text>
</comment>
<dbReference type="InterPro" id="IPR036278">
    <property type="entry name" value="Sialidase_sf"/>
</dbReference>
<dbReference type="Proteomes" id="UP000324595">
    <property type="component" value="Unassembled WGS sequence"/>
</dbReference>
<dbReference type="SUPFAM" id="SSF50939">
    <property type="entry name" value="Sialidases"/>
    <property type="match status" value="1"/>
</dbReference>
<name>A0A5D3YNS1_9BACT</name>
<organism evidence="2 3">
    <name type="scientific">Fodinibius salinus</name>
    <dbReference type="NCBI Taxonomy" id="860790"/>
    <lineage>
        <taxon>Bacteria</taxon>
        <taxon>Pseudomonadati</taxon>
        <taxon>Balneolota</taxon>
        <taxon>Balneolia</taxon>
        <taxon>Balneolales</taxon>
        <taxon>Balneolaceae</taxon>
        <taxon>Fodinibius</taxon>
    </lineage>
</organism>
<reference evidence="2 3" key="1">
    <citation type="submission" date="2019-07" db="EMBL/GenBank/DDBJ databases">
        <title>Genomic Encyclopedia of Archaeal and Bacterial Type Strains, Phase II (KMG-II): from individual species to whole genera.</title>
        <authorList>
            <person name="Goeker M."/>
        </authorList>
    </citation>
    <scope>NUCLEOTIDE SEQUENCE [LARGE SCALE GENOMIC DNA]</scope>
    <source>
        <strain evidence="2 3">DSM 21935</strain>
    </source>
</reference>
<evidence type="ECO:0008006" key="4">
    <source>
        <dbReference type="Google" id="ProtNLM"/>
    </source>
</evidence>
<feature type="signal peptide" evidence="1">
    <location>
        <begin position="1"/>
        <end position="26"/>
    </location>
</feature>
<dbReference type="OrthoDB" id="9764969at2"/>
<dbReference type="PROSITE" id="PS51257">
    <property type="entry name" value="PROKAR_LIPOPROTEIN"/>
    <property type="match status" value="1"/>
</dbReference>
<keyword evidence="1" id="KW-0732">Signal</keyword>
<dbReference type="EMBL" id="VNHY01000001">
    <property type="protein sequence ID" value="TYP95332.1"/>
    <property type="molecule type" value="Genomic_DNA"/>
</dbReference>
<accession>A0A5D3YNS1</accession>
<dbReference type="CDD" id="cd15482">
    <property type="entry name" value="Sialidase_non-viral"/>
    <property type="match status" value="1"/>
</dbReference>
<evidence type="ECO:0000313" key="3">
    <source>
        <dbReference type="Proteomes" id="UP000324595"/>
    </source>
</evidence>
<feature type="chain" id="PRO_5022775252" description="BNR repeat-like domain-containing protein" evidence="1">
    <location>
        <begin position="27"/>
        <end position="405"/>
    </location>
</feature>
<dbReference type="RefSeq" id="WP_148898004.1">
    <property type="nucleotide sequence ID" value="NZ_VNHY01000001.1"/>
</dbReference>
<dbReference type="Gene3D" id="2.120.10.10">
    <property type="match status" value="1"/>
</dbReference>
<evidence type="ECO:0000256" key="1">
    <source>
        <dbReference type="SAM" id="SignalP"/>
    </source>
</evidence>